<evidence type="ECO:0000256" key="1">
    <source>
        <dbReference type="SAM" id="SignalP"/>
    </source>
</evidence>
<proteinExistence type="predicted"/>
<evidence type="ECO:0000313" key="3">
    <source>
        <dbReference type="Proteomes" id="UP001152747"/>
    </source>
</evidence>
<evidence type="ECO:0000313" key="2">
    <source>
        <dbReference type="EMBL" id="CAI5446365.1"/>
    </source>
</evidence>
<reference evidence="2" key="1">
    <citation type="submission" date="2022-11" db="EMBL/GenBank/DDBJ databases">
        <authorList>
            <person name="Kikuchi T."/>
        </authorList>
    </citation>
    <scope>NUCLEOTIDE SEQUENCE</scope>
    <source>
        <strain evidence="2">PS1010</strain>
    </source>
</reference>
<feature type="chain" id="PRO_5040280832" description="DUF19 domain-containing protein" evidence="1">
    <location>
        <begin position="17"/>
        <end position="243"/>
    </location>
</feature>
<sequence length="243" mass="26827">MKLAILVSIVFAFASADSSICVTRTFQYCQQVFGESLNVSQGSDLWNNPATFNYIIQSYYKKGVDGLLAVCQARQQFYTCLGDAYDMCISVNNFISNGKTPSDAKSFVGNLRVLEFDCDGGFIQSSKHFDCINLATQTKITDLSNCWTSYQNDLKNLVPSCNAATTMVNCLSSVYQNVCGSETSWWECERTRLGQLLDQTCPAISCQLGAPSQLSGTRASRVAQVFNHQPDISRVIKSLVNKN</sequence>
<name>A0A9P1N3B8_9PELO</name>
<evidence type="ECO:0008006" key="4">
    <source>
        <dbReference type="Google" id="ProtNLM"/>
    </source>
</evidence>
<keyword evidence="3" id="KW-1185">Reference proteome</keyword>
<dbReference type="EMBL" id="CANHGI010000003">
    <property type="protein sequence ID" value="CAI5446365.1"/>
    <property type="molecule type" value="Genomic_DNA"/>
</dbReference>
<gene>
    <name evidence="2" type="ORF">CAMP_LOCUS9002</name>
</gene>
<feature type="signal peptide" evidence="1">
    <location>
        <begin position="1"/>
        <end position="16"/>
    </location>
</feature>
<keyword evidence="1" id="KW-0732">Signal</keyword>
<dbReference type="PANTHER" id="PTHR34311">
    <property type="entry name" value="PROTEIN CBG21698-RELATED"/>
    <property type="match status" value="1"/>
</dbReference>
<dbReference type="AlphaFoldDB" id="A0A9P1N3B8"/>
<dbReference type="OrthoDB" id="5779209at2759"/>
<dbReference type="PANTHER" id="PTHR34311:SF3">
    <property type="entry name" value="DUF19 DOMAIN-CONTAINING PROTEIN"/>
    <property type="match status" value="1"/>
</dbReference>
<organism evidence="2 3">
    <name type="scientific">Caenorhabditis angaria</name>
    <dbReference type="NCBI Taxonomy" id="860376"/>
    <lineage>
        <taxon>Eukaryota</taxon>
        <taxon>Metazoa</taxon>
        <taxon>Ecdysozoa</taxon>
        <taxon>Nematoda</taxon>
        <taxon>Chromadorea</taxon>
        <taxon>Rhabditida</taxon>
        <taxon>Rhabditina</taxon>
        <taxon>Rhabditomorpha</taxon>
        <taxon>Rhabditoidea</taxon>
        <taxon>Rhabditidae</taxon>
        <taxon>Peloderinae</taxon>
        <taxon>Caenorhabditis</taxon>
    </lineage>
</organism>
<protein>
    <recommendedName>
        <fullName evidence="4">DUF19 domain-containing protein</fullName>
    </recommendedName>
</protein>
<accession>A0A9P1N3B8</accession>
<dbReference type="Proteomes" id="UP001152747">
    <property type="component" value="Unassembled WGS sequence"/>
</dbReference>
<comment type="caution">
    <text evidence="2">The sequence shown here is derived from an EMBL/GenBank/DDBJ whole genome shotgun (WGS) entry which is preliminary data.</text>
</comment>